<feature type="transmembrane region" description="Helical" evidence="1">
    <location>
        <begin position="59"/>
        <end position="78"/>
    </location>
</feature>
<dbReference type="EMBL" id="PDJQ01000001">
    <property type="protein sequence ID" value="PFG75107.1"/>
    <property type="molecule type" value="Genomic_DNA"/>
</dbReference>
<proteinExistence type="predicted"/>
<keyword evidence="1" id="KW-1133">Transmembrane helix</keyword>
<feature type="transmembrane region" description="Helical" evidence="1">
    <location>
        <begin position="24"/>
        <end position="52"/>
    </location>
</feature>
<keyword evidence="1" id="KW-0812">Transmembrane</keyword>
<keyword evidence="1" id="KW-0472">Membrane</keyword>
<dbReference type="Proteomes" id="UP000223071">
    <property type="component" value="Unassembled WGS sequence"/>
</dbReference>
<keyword evidence="3" id="KW-1185">Reference proteome</keyword>
<sequence length="87" mass="9479">MGFYYGPSQPQDDPPPGSWRETLLIIWVVFKALALPLGLLFGAILGFVLILWAFLTSPWLGLALLGLAVAAVVARGIWEARHPPDLP</sequence>
<protein>
    <submittedName>
        <fullName evidence="2">Uncharacterized protein</fullName>
    </submittedName>
</protein>
<organism evidence="2 3">
    <name type="scientific">Tepidiforma thermophila (strain KCTC 52669 / CGMCC 1.13589 / G233)</name>
    <dbReference type="NCBI Taxonomy" id="2761530"/>
    <lineage>
        <taxon>Bacteria</taxon>
        <taxon>Bacillati</taxon>
        <taxon>Chloroflexota</taxon>
        <taxon>Tepidiformia</taxon>
        <taxon>Tepidiformales</taxon>
        <taxon>Tepidiformaceae</taxon>
        <taxon>Tepidiforma</taxon>
    </lineage>
</organism>
<dbReference type="AlphaFoldDB" id="A0A2A9HGF3"/>
<reference evidence="2 3" key="1">
    <citation type="submission" date="2017-09" db="EMBL/GenBank/DDBJ databases">
        <title>Sequencing the genomes of two abundant thermophiles in Great Basin hot springs: Thermocrinis jamiesonii and novel Chloroflexi Thermoflexus hugenholtzii.</title>
        <authorList>
            <person name="Hedlund B."/>
        </authorList>
    </citation>
    <scope>NUCLEOTIDE SEQUENCE [LARGE SCALE GENOMIC DNA]</scope>
    <source>
        <strain evidence="2 3">G233</strain>
    </source>
</reference>
<evidence type="ECO:0000313" key="2">
    <source>
        <dbReference type="EMBL" id="PFG75107.1"/>
    </source>
</evidence>
<evidence type="ECO:0000256" key="1">
    <source>
        <dbReference type="SAM" id="Phobius"/>
    </source>
</evidence>
<dbReference type="RefSeq" id="WP_098504445.1">
    <property type="nucleotide sequence ID" value="NZ_PDJQ01000001.1"/>
</dbReference>
<evidence type="ECO:0000313" key="3">
    <source>
        <dbReference type="Proteomes" id="UP000223071"/>
    </source>
</evidence>
<accession>A0A2A9HGF3</accession>
<comment type="caution">
    <text evidence="2">The sequence shown here is derived from an EMBL/GenBank/DDBJ whole genome shotgun (WGS) entry which is preliminary data.</text>
</comment>
<name>A0A2A9HGF3_TEPT2</name>
<gene>
    <name evidence="2" type="ORF">A9A59_2372</name>
</gene>